<protein>
    <submittedName>
        <fullName evidence="1">4237_t:CDS:1</fullName>
    </submittedName>
</protein>
<dbReference type="Proteomes" id="UP000789920">
    <property type="component" value="Unassembled WGS sequence"/>
</dbReference>
<comment type="caution">
    <text evidence="1">The sequence shown here is derived from an EMBL/GenBank/DDBJ whole genome shotgun (WGS) entry which is preliminary data.</text>
</comment>
<sequence>GDQKASVRFQQRQQELLKQKQKSLVLMIGDNGNYDTRTTQQFPNIVNQVNELDKNNNDNDNSSQKISRVPSSPTLERYAPDCTIITPPNKVTPKPRTSSLSNNLVLGIRRIKTYDNLKTDAVEM</sequence>
<reference evidence="1" key="1">
    <citation type="submission" date="2021-06" db="EMBL/GenBank/DDBJ databases">
        <authorList>
            <person name="Kallberg Y."/>
            <person name="Tangrot J."/>
            <person name="Rosling A."/>
        </authorList>
    </citation>
    <scope>NUCLEOTIDE SEQUENCE</scope>
    <source>
        <strain evidence="1">MA461A</strain>
    </source>
</reference>
<evidence type="ECO:0000313" key="2">
    <source>
        <dbReference type="Proteomes" id="UP000789920"/>
    </source>
</evidence>
<evidence type="ECO:0000313" key="1">
    <source>
        <dbReference type="EMBL" id="CAG8843599.1"/>
    </source>
</evidence>
<proteinExistence type="predicted"/>
<feature type="non-terminal residue" evidence="1">
    <location>
        <position position="1"/>
    </location>
</feature>
<keyword evidence="2" id="KW-1185">Reference proteome</keyword>
<name>A0ACA9SMB1_9GLOM</name>
<dbReference type="EMBL" id="CAJVQC010139068">
    <property type="protein sequence ID" value="CAG8843599.1"/>
    <property type="molecule type" value="Genomic_DNA"/>
</dbReference>
<gene>
    <name evidence="1" type="ORF">RPERSI_LOCUS32836</name>
</gene>
<accession>A0ACA9SMB1</accession>
<feature type="non-terminal residue" evidence="1">
    <location>
        <position position="124"/>
    </location>
</feature>
<organism evidence="1 2">
    <name type="scientific">Racocetra persica</name>
    <dbReference type="NCBI Taxonomy" id="160502"/>
    <lineage>
        <taxon>Eukaryota</taxon>
        <taxon>Fungi</taxon>
        <taxon>Fungi incertae sedis</taxon>
        <taxon>Mucoromycota</taxon>
        <taxon>Glomeromycotina</taxon>
        <taxon>Glomeromycetes</taxon>
        <taxon>Diversisporales</taxon>
        <taxon>Gigasporaceae</taxon>
        <taxon>Racocetra</taxon>
    </lineage>
</organism>